<gene>
    <name evidence="1" type="ORF">Ah1_00053</name>
</gene>
<dbReference type="EMBL" id="MG250483">
    <property type="protein sequence ID" value="AUE22594.1"/>
    <property type="molecule type" value="Genomic_DNA"/>
</dbReference>
<organism evidence="1 2">
    <name type="scientific">Aeromonas phage Ah1</name>
    <dbReference type="NCBI Taxonomy" id="2053701"/>
    <lineage>
        <taxon>Viruses</taxon>
        <taxon>Duplodnaviria</taxon>
        <taxon>Heunggongvirae</taxon>
        <taxon>Uroviricota</taxon>
        <taxon>Caudoviricetes</taxon>
        <taxon>Pantevenvirales</taxon>
        <taxon>Straboviridae</taxon>
        <taxon>Cinqassovirus</taxon>
        <taxon>Cinqassovirus ah1</taxon>
    </lineage>
</organism>
<reference evidence="1 2" key="1">
    <citation type="submission" date="2017-10" db="EMBL/GenBank/DDBJ databases">
        <title>Antibacterial composition for extension of chilled fish shelf life and decreasing of risk of food-borne infections, bacteriophage strains for its preparation.</title>
        <authorList>
            <person name="Zulkarneev E.R."/>
            <person name="Aleshkin A.V."/>
            <person name="Rubalsky O.V."/>
            <person name="Kiseleva I.A."/>
            <person name="Rubalskii E.O."/>
            <person name="Lebedev S.N."/>
        </authorList>
    </citation>
    <scope>NUCLEOTIDE SEQUENCE [LARGE SCALE GENOMIC DNA]</scope>
</reference>
<accession>A0A2H4YF44</accession>
<protein>
    <submittedName>
        <fullName evidence="1">Uncharacterized protein</fullName>
    </submittedName>
</protein>
<evidence type="ECO:0000313" key="2">
    <source>
        <dbReference type="Proteomes" id="UP000240934"/>
    </source>
</evidence>
<dbReference type="Proteomes" id="UP000240934">
    <property type="component" value="Segment"/>
</dbReference>
<sequence>MFIKIQDMKASLAVYQQMIANGHIEGIRIKEIFTIPAMIKKTVTGSLFQTIHGVVVHQFVEREIKVPNINAERELIGYDVVVVAKKPALFEGIVARPEFGYTFNKQKHHHFLKKCLH</sequence>
<proteinExistence type="predicted"/>
<name>A0A2H4YF44_9CAUD</name>
<keyword evidence="2" id="KW-1185">Reference proteome</keyword>
<evidence type="ECO:0000313" key="1">
    <source>
        <dbReference type="EMBL" id="AUE22594.1"/>
    </source>
</evidence>